<dbReference type="Proteomes" id="UP001186118">
    <property type="component" value="Unassembled WGS sequence"/>
</dbReference>
<keyword evidence="1" id="KW-1277">Toxin-antitoxin system</keyword>
<proteinExistence type="predicted"/>
<dbReference type="EMBL" id="JAGQEX010000028">
    <property type="protein sequence ID" value="MDV5977831.1"/>
    <property type="molecule type" value="Genomic_DNA"/>
</dbReference>
<gene>
    <name evidence="2" type="ORF">KB584_10305</name>
</gene>
<dbReference type="AlphaFoldDB" id="A0AAE4QA27"/>
<sequence>MLPTVLKQISNTIDYIKTNFSEEYAKNRANLIFKSLEELAIFPERGFNADDKFQNKIDSRYTTRGITIQKDYIALYFIDDMREEVVVTHLLPARSDHIKLFK</sequence>
<evidence type="ECO:0000313" key="3">
    <source>
        <dbReference type="Proteomes" id="UP001186118"/>
    </source>
</evidence>
<evidence type="ECO:0000313" key="2">
    <source>
        <dbReference type="EMBL" id="MDV5977831.1"/>
    </source>
</evidence>
<dbReference type="Pfam" id="PF05016">
    <property type="entry name" value="ParE_toxin"/>
    <property type="match status" value="1"/>
</dbReference>
<evidence type="ECO:0000256" key="1">
    <source>
        <dbReference type="ARBA" id="ARBA00022649"/>
    </source>
</evidence>
<name>A0AAE4QA27_STRCB</name>
<dbReference type="RefSeq" id="WP_394854661.1">
    <property type="nucleotide sequence ID" value="NZ_JAGQEX010000028.1"/>
</dbReference>
<organism evidence="2 3">
    <name type="scientific">Streptococcus canis</name>
    <dbReference type="NCBI Taxonomy" id="1329"/>
    <lineage>
        <taxon>Bacteria</taxon>
        <taxon>Bacillati</taxon>
        <taxon>Bacillota</taxon>
        <taxon>Bacilli</taxon>
        <taxon>Lactobacillales</taxon>
        <taxon>Streptococcaceae</taxon>
        <taxon>Streptococcus</taxon>
    </lineage>
</organism>
<reference evidence="2" key="1">
    <citation type="submission" date="2021-04" db="EMBL/GenBank/DDBJ databases">
        <title>Draft genomes of 20 S. canis strains.</title>
        <authorList>
            <person name="Pagnossin D."/>
            <person name="Weir W."/>
            <person name="Smith A."/>
            <person name="Ure R."/>
            <person name="Oravcova K."/>
        </authorList>
    </citation>
    <scope>NUCLEOTIDE SEQUENCE</scope>
    <source>
        <strain evidence="2">284</strain>
    </source>
</reference>
<dbReference type="InterPro" id="IPR035093">
    <property type="entry name" value="RelE/ParE_toxin_dom_sf"/>
</dbReference>
<comment type="caution">
    <text evidence="2">The sequence shown here is derived from an EMBL/GenBank/DDBJ whole genome shotgun (WGS) entry which is preliminary data.</text>
</comment>
<protein>
    <submittedName>
        <fullName evidence="2">Type II toxin-antitoxin system RelE/ParE family toxin</fullName>
    </submittedName>
</protein>
<dbReference type="Gene3D" id="3.30.2310.20">
    <property type="entry name" value="RelE-like"/>
    <property type="match status" value="1"/>
</dbReference>
<accession>A0AAE4QA27</accession>
<dbReference type="InterPro" id="IPR007712">
    <property type="entry name" value="RelE/ParE_toxin"/>
</dbReference>